<accession>A0A3R9FWC3</accession>
<gene>
    <name evidence="10" type="ORF">EJA10_12435</name>
</gene>
<feature type="domain" description="YetF-like N-terminal transmembrane" evidence="9">
    <location>
        <begin position="17"/>
        <end position="84"/>
    </location>
</feature>
<dbReference type="InterPro" id="IPR023090">
    <property type="entry name" value="UPF0702_alpha/beta_dom_sf"/>
</dbReference>
<keyword evidence="5 7" id="KW-1133">Transmembrane helix</keyword>
<feature type="domain" description="YetF C-terminal" evidence="8">
    <location>
        <begin position="87"/>
        <end position="157"/>
    </location>
</feature>
<reference evidence="11" key="1">
    <citation type="submission" date="2018-12" db="EMBL/GenBank/DDBJ databases">
        <title>Bacillus chawlae sp. nov., Bacillus glennii sp. nov., and Bacillus saganii sp. nov. Isolated from the Vehicle Assembly Building at Kennedy Space Center where the Viking Spacecraft were Assembled.</title>
        <authorList>
            <person name="Seuylemezian A."/>
            <person name="Vaishampayan P."/>
        </authorList>
    </citation>
    <scope>NUCLEOTIDE SEQUENCE [LARGE SCALE GENOMIC DNA]</scope>
    <source>
        <strain evidence="11">DSM 13966</strain>
    </source>
</reference>
<evidence type="ECO:0000256" key="2">
    <source>
        <dbReference type="ARBA" id="ARBA00006448"/>
    </source>
</evidence>
<evidence type="ECO:0000259" key="8">
    <source>
        <dbReference type="Pfam" id="PF04239"/>
    </source>
</evidence>
<dbReference type="InterPro" id="IPR048454">
    <property type="entry name" value="YetF_N"/>
</dbReference>
<dbReference type="GO" id="GO:0005886">
    <property type="term" value="C:plasma membrane"/>
    <property type="evidence" value="ECO:0007669"/>
    <property type="project" value="UniProtKB-SubCell"/>
</dbReference>
<dbReference type="Gene3D" id="3.30.240.20">
    <property type="entry name" value="bsu07140 like domains"/>
    <property type="match status" value="1"/>
</dbReference>
<comment type="caution">
    <text evidence="10">The sequence shown here is derived from an EMBL/GenBank/DDBJ whole genome shotgun (WGS) entry which is preliminary data.</text>
</comment>
<protein>
    <submittedName>
        <fullName evidence="10">DUF421 domain-containing protein</fullName>
    </submittedName>
</protein>
<dbReference type="PANTHER" id="PTHR34582:SF6">
    <property type="entry name" value="UPF0702 TRANSMEMBRANE PROTEIN YCAP"/>
    <property type="match status" value="1"/>
</dbReference>
<evidence type="ECO:0000313" key="11">
    <source>
        <dbReference type="Proteomes" id="UP000279911"/>
    </source>
</evidence>
<evidence type="ECO:0000313" key="10">
    <source>
        <dbReference type="EMBL" id="RSD26675.1"/>
    </source>
</evidence>
<dbReference type="Pfam" id="PF20730">
    <property type="entry name" value="YetF_N"/>
    <property type="match status" value="1"/>
</dbReference>
<name>A0A3R9FWC3_9BACI</name>
<evidence type="ECO:0000256" key="6">
    <source>
        <dbReference type="ARBA" id="ARBA00023136"/>
    </source>
</evidence>
<keyword evidence="6 7" id="KW-0472">Membrane</keyword>
<keyword evidence="4 7" id="KW-0812">Transmembrane</keyword>
<dbReference type="InterPro" id="IPR007353">
    <property type="entry name" value="DUF421"/>
</dbReference>
<evidence type="ECO:0000256" key="3">
    <source>
        <dbReference type="ARBA" id="ARBA00022475"/>
    </source>
</evidence>
<evidence type="ECO:0000256" key="5">
    <source>
        <dbReference type="ARBA" id="ARBA00022989"/>
    </source>
</evidence>
<dbReference type="RefSeq" id="WP_125480334.1">
    <property type="nucleotide sequence ID" value="NZ_RSFW01000014.1"/>
</dbReference>
<evidence type="ECO:0000259" key="9">
    <source>
        <dbReference type="Pfam" id="PF20730"/>
    </source>
</evidence>
<organism evidence="10 11">
    <name type="scientific">Mesobacillus subterraneus</name>
    <dbReference type="NCBI Taxonomy" id="285983"/>
    <lineage>
        <taxon>Bacteria</taxon>
        <taxon>Bacillati</taxon>
        <taxon>Bacillota</taxon>
        <taxon>Bacilli</taxon>
        <taxon>Bacillales</taxon>
        <taxon>Bacillaceae</taxon>
        <taxon>Mesobacillus</taxon>
    </lineage>
</organism>
<evidence type="ECO:0000256" key="1">
    <source>
        <dbReference type="ARBA" id="ARBA00004651"/>
    </source>
</evidence>
<feature type="transmembrane region" description="Helical" evidence="7">
    <location>
        <begin position="6"/>
        <end position="27"/>
    </location>
</feature>
<evidence type="ECO:0000256" key="4">
    <source>
        <dbReference type="ARBA" id="ARBA00022692"/>
    </source>
</evidence>
<comment type="similarity">
    <text evidence="2">Belongs to the UPF0702 family.</text>
</comment>
<comment type="subcellular location">
    <subcellularLocation>
        <location evidence="1">Cell membrane</location>
        <topology evidence="1">Multi-pass membrane protein</topology>
    </subcellularLocation>
</comment>
<keyword evidence="3" id="KW-1003">Cell membrane</keyword>
<dbReference type="PANTHER" id="PTHR34582">
    <property type="entry name" value="UPF0702 TRANSMEMBRANE PROTEIN YCAP"/>
    <property type="match status" value="1"/>
</dbReference>
<dbReference type="EMBL" id="RSFW01000014">
    <property type="protein sequence ID" value="RSD26675.1"/>
    <property type="molecule type" value="Genomic_DNA"/>
</dbReference>
<sequence>MFFNSWDAIFRTLIVGVLAYSGLVILLRISGKRTLSKMNAFDLIVTVALGSTLASILLNKNVALMEGLSAFFILIALQYLVAWLSVHSDRFKKLIKSDPQLLFYRGEFLTDKINKERVLEVEILQAARSSGIQSLDDAEAVVLETDGSISVIKKSDSNADTIANVKK</sequence>
<dbReference type="Proteomes" id="UP000279911">
    <property type="component" value="Unassembled WGS sequence"/>
</dbReference>
<feature type="transmembrane region" description="Helical" evidence="7">
    <location>
        <begin position="39"/>
        <end position="58"/>
    </location>
</feature>
<feature type="transmembrane region" description="Helical" evidence="7">
    <location>
        <begin position="64"/>
        <end position="86"/>
    </location>
</feature>
<dbReference type="Pfam" id="PF04239">
    <property type="entry name" value="DUF421"/>
    <property type="match status" value="1"/>
</dbReference>
<evidence type="ECO:0000256" key="7">
    <source>
        <dbReference type="SAM" id="Phobius"/>
    </source>
</evidence>
<dbReference type="AlphaFoldDB" id="A0A3R9FWC3"/>
<dbReference type="OrthoDB" id="9793799at2"/>
<proteinExistence type="inferred from homology"/>